<dbReference type="InterPro" id="IPR003538">
    <property type="entry name" value="TonB"/>
</dbReference>
<dbReference type="Pfam" id="PF03544">
    <property type="entry name" value="TonB_C"/>
    <property type="match status" value="1"/>
</dbReference>
<reference evidence="6 7" key="1">
    <citation type="submission" date="2018-04" db="EMBL/GenBank/DDBJ databases">
        <title>Genomic Encyclopedia of Archaeal and Bacterial Type Strains, Phase II (KMG-II): from individual species to whole genera.</title>
        <authorList>
            <person name="Goeker M."/>
        </authorList>
    </citation>
    <scope>NUCLEOTIDE SEQUENCE [LARGE SCALE GENOMIC DNA]</scope>
    <source>
        <strain evidence="6 7">DSM 26809</strain>
    </source>
</reference>
<sequence>MVTGIVIMKSLSFCFSYPMQFIIALLCFSLKGEAQASYVERSANPTYKTIYIDTVNLRGIVLDHTGKPVPDVSVASLTYYSATSRNLLAKTDANGRFTLDGAKHNDTLIIFGTGRYATWFQNRGSRYVEITLPEIKPAAVSSEADPIVVQTNAINQRKKQKIKFEEITCFDCGPGPMIESQAEPIGGNERLKKRIKQQLVYPEQAVKNHIEGLVKVNFEIEKDGSVVNPRVVQGIGYGCEEEVICLIAQTKWQPAHGQGGIVCPESIVVQFILTDK</sequence>
<comment type="caution">
    <text evidence="6">The sequence shown here is derived from an EMBL/GenBank/DDBJ whole genome shotgun (WGS) entry which is preliminary data.</text>
</comment>
<evidence type="ECO:0000313" key="6">
    <source>
        <dbReference type="EMBL" id="PTQ98023.1"/>
    </source>
</evidence>
<keyword evidence="2" id="KW-0812">Transmembrane</keyword>
<protein>
    <submittedName>
        <fullName evidence="6">TonB family protein</fullName>
    </submittedName>
</protein>
<dbReference type="Gene3D" id="3.30.1150.10">
    <property type="match status" value="1"/>
</dbReference>
<organism evidence="6 7">
    <name type="scientific">Mucilaginibacter yixingensis</name>
    <dbReference type="NCBI Taxonomy" id="1295612"/>
    <lineage>
        <taxon>Bacteria</taxon>
        <taxon>Pseudomonadati</taxon>
        <taxon>Bacteroidota</taxon>
        <taxon>Sphingobacteriia</taxon>
        <taxon>Sphingobacteriales</taxon>
        <taxon>Sphingobacteriaceae</taxon>
        <taxon>Mucilaginibacter</taxon>
    </lineage>
</organism>
<dbReference type="Proteomes" id="UP000244168">
    <property type="component" value="Unassembled WGS sequence"/>
</dbReference>
<dbReference type="AlphaFoldDB" id="A0A2T5JAX3"/>
<name>A0A2T5JAX3_9SPHI</name>
<evidence type="ECO:0000256" key="3">
    <source>
        <dbReference type="ARBA" id="ARBA00022989"/>
    </source>
</evidence>
<dbReference type="InterPro" id="IPR037682">
    <property type="entry name" value="TonB_C"/>
</dbReference>
<feature type="domain" description="TonB C-terminal" evidence="5">
    <location>
        <begin position="186"/>
        <end position="276"/>
    </location>
</feature>
<dbReference type="InterPro" id="IPR008969">
    <property type="entry name" value="CarboxyPept-like_regulatory"/>
</dbReference>
<dbReference type="GO" id="GO:0031992">
    <property type="term" value="F:energy transducer activity"/>
    <property type="evidence" value="ECO:0007669"/>
    <property type="project" value="InterPro"/>
</dbReference>
<evidence type="ECO:0000259" key="5">
    <source>
        <dbReference type="PROSITE" id="PS52015"/>
    </source>
</evidence>
<evidence type="ECO:0000256" key="2">
    <source>
        <dbReference type="ARBA" id="ARBA00022692"/>
    </source>
</evidence>
<keyword evidence="3" id="KW-1133">Transmembrane helix</keyword>
<gene>
    <name evidence="6" type="ORF">C8P68_103182</name>
</gene>
<dbReference type="PRINTS" id="PR01374">
    <property type="entry name" value="TONBPROTEIN"/>
</dbReference>
<dbReference type="GO" id="GO:0055085">
    <property type="term" value="P:transmembrane transport"/>
    <property type="evidence" value="ECO:0007669"/>
    <property type="project" value="InterPro"/>
</dbReference>
<comment type="subcellular location">
    <subcellularLocation>
        <location evidence="1">Membrane</location>
        <topology evidence="1">Single-pass membrane protein</topology>
    </subcellularLocation>
</comment>
<dbReference type="InterPro" id="IPR006260">
    <property type="entry name" value="TonB/TolA_C"/>
</dbReference>
<proteinExistence type="predicted"/>
<accession>A0A2T5JAX3</accession>
<evidence type="ECO:0000256" key="1">
    <source>
        <dbReference type="ARBA" id="ARBA00004167"/>
    </source>
</evidence>
<dbReference type="GO" id="GO:0016020">
    <property type="term" value="C:membrane"/>
    <property type="evidence" value="ECO:0007669"/>
    <property type="project" value="UniProtKB-SubCell"/>
</dbReference>
<evidence type="ECO:0000256" key="4">
    <source>
        <dbReference type="ARBA" id="ARBA00023136"/>
    </source>
</evidence>
<dbReference type="EMBL" id="QAOQ01000003">
    <property type="protein sequence ID" value="PTQ98023.1"/>
    <property type="molecule type" value="Genomic_DNA"/>
</dbReference>
<dbReference type="SUPFAM" id="SSF49464">
    <property type="entry name" value="Carboxypeptidase regulatory domain-like"/>
    <property type="match status" value="1"/>
</dbReference>
<keyword evidence="7" id="KW-1185">Reference proteome</keyword>
<evidence type="ECO:0000313" key="7">
    <source>
        <dbReference type="Proteomes" id="UP000244168"/>
    </source>
</evidence>
<dbReference type="NCBIfam" id="TIGR01352">
    <property type="entry name" value="tonB_Cterm"/>
    <property type="match status" value="1"/>
</dbReference>
<dbReference type="GO" id="GO:0015891">
    <property type="term" value="P:siderophore transport"/>
    <property type="evidence" value="ECO:0007669"/>
    <property type="project" value="InterPro"/>
</dbReference>
<keyword evidence="4" id="KW-0472">Membrane</keyword>
<dbReference type="SUPFAM" id="SSF74653">
    <property type="entry name" value="TolA/TonB C-terminal domain"/>
    <property type="match status" value="1"/>
</dbReference>
<dbReference type="GO" id="GO:0030288">
    <property type="term" value="C:outer membrane-bounded periplasmic space"/>
    <property type="evidence" value="ECO:0007669"/>
    <property type="project" value="InterPro"/>
</dbReference>
<dbReference type="PROSITE" id="PS52015">
    <property type="entry name" value="TONB_CTD"/>
    <property type="match status" value="1"/>
</dbReference>